<feature type="compositionally biased region" description="Basic and acidic residues" evidence="1">
    <location>
        <begin position="482"/>
        <end position="492"/>
    </location>
</feature>
<feature type="region of interest" description="Disordered" evidence="1">
    <location>
        <begin position="72"/>
        <end position="120"/>
    </location>
</feature>
<dbReference type="PANTHER" id="PTHR33416:SF17">
    <property type="entry name" value="PROTEIN KAKU4"/>
    <property type="match status" value="1"/>
</dbReference>
<feature type="compositionally biased region" description="Basic and acidic residues" evidence="1">
    <location>
        <begin position="109"/>
        <end position="120"/>
    </location>
</feature>
<gene>
    <name evidence="2" type="ORF">JCGZ_07014</name>
</gene>
<dbReference type="OrthoDB" id="666185at2759"/>
<protein>
    <recommendedName>
        <fullName evidence="4">Protein KAKU4</fullName>
    </recommendedName>
</protein>
<dbReference type="GO" id="GO:0071763">
    <property type="term" value="P:nuclear membrane organization"/>
    <property type="evidence" value="ECO:0007669"/>
    <property type="project" value="TreeGrafter"/>
</dbReference>
<evidence type="ECO:0008006" key="4">
    <source>
        <dbReference type="Google" id="ProtNLM"/>
    </source>
</evidence>
<dbReference type="STRING" id="180498.A0A067KEL0"/>
<evidence type="ECO:0000256" key="1">
    <source>
        <dbReference type="SAM" id="MobiDB-lite"/>
    </source>
</evidence>
<sequence>MNSISSPRQASELRSGGKIVRVKRTTGPRTPYERPPRLLPNSGLQNPNWLSRLILSPTRLIATGAGRVLSSVFGPESSSSSSSSEGDFTSEDNMNDTNDDNGVSSQDASRLEKNHTSEKNNSLRKDLQYIEWKSETKRAIERLLLQETFSREECDRLTYIIKSRVVDSPITGGIDGKLSDIPDRTVGSDVDLPELRNTAITEAKKWLEEKKLGSNSKSELECGTCTLNTVMLPHVTEGEAGSPVDLAKSYMRAHPPWASASPPMSNIQLQSPSPMTTQIFKEEAPYLFGRNSASSSKPVRNSSAAGSWNILEEIRKVRSRATEEMLRTRRSSLIDWSTLASDNKTSPNSLVVDKAESVSHVAQDGVQNEVSIPDPATSVPEQSQEVEARQIVEEAEEGRLSQGQRPQPSEDMNAASQSDGDIAADGPKDGDGIGQSLNYAVGGDALVSPEVNCSTVEEVTGRTDAVAANGFPSPGSSLFPRQKAEQKLKPSDEDQVPVDSGHDMMTRTAPADEKCEHLSESHVQVPAVDENDSAATGSQNSSSMRYGGPSQDLSQPNLKRKAGKGNDVKVTEKQQGGKRRYVRKVKGRGK</sequence>
<feature type="compositionally biased region" description="Polar residues" evidence="1">
    <location>
        <begin position="533"/>
        <end position="544"/>
    </location>
</feature>
<dbReference type="PANTHER" id="PTHR33416">
    <property type="entry name" value="NUCLEAR PORE COMPLEX PROTEIN NUP1"/>
    <property type="match status" value="1"/>
</dbReference>
<evidence type="ECO:0000313" key="2">
    <source>
        <dbReference type="EMBL" id="KDP33443.1"/>
    </source>
</evidence>
<evidence type="ECO:0000313" key="3">
    <source>
        <dbReference type="Proteomes" id="UP000027138"/>
    </source>
</evidence>
<dbReference type="GO" id="GO:0005635">
    <property type="term" value="C:nuclear envelope"/>
    <property type="evidence" value="ECO:0007669"/>
    <property type="project" value="TreeGrafter"/>
</dbReference>
<accession>A0A067KEL0</accession>
<feature type="region of interest" description="Disordered" evidence="1">
    <location>
        <begin position="362"/>
        <end position="437"/>
    </location>
</feature>
<organism evidence="2 3">
    <name type="scientific">Jatropha curcas</name>
    <name type="common">Barbados nut</name>
    <dbReference type="NCBI Taxonomy" id="180498"/>
    <lineage>
        <taxon>Eukaryota</taxon>
        <taxon>Viridiplantae</taxon>
        <taxon>Streptophyta</taxon>
        <taxon>Embryophyta</taxon>
        <taxon>Tracheophyta</taxon>
        <taxon>Spermatophyta</taxon>
        <taxon>Magnoliopsida</taxon>
        <taxon>eudicotyledons</taxon>
        <taxon>Gunneridae</taxon>
        <taxon>Pentapetalae</taxon>
        <taxon>rosids</taxon>
        <taxon>fabids</taxon>
        <taxon>Malpighiales</taxon>
        <taxon>Euphorbiaceae</taxon>
        <taxon>Crotonoideae</taxon>
        <taxon>Jatropheae</taxon>
        <taxon>Jatropha</taxon>
    </lineage>
</organism>
<feature type="region of interest" description="Disordered" evidence="1">
    <location>
        <begin position="464"/>
        <end position="590"/>
    </location>
</feature>
<proteinExistence type="predicted"/>
<dbReference type="EMBL" id="KK914539">
    <property type="protein sequence ID" value="KDP33443.1"/>
    <property type="molecule type" value="Genomic_DNA"/>
</dbReference>
<feature type="compositionally biased region" description="Acidic residues" evidence="1">
    <location>
        <begin position="88"/>
        <end position="99"/>
    </location>
</feature>
<feature type="compositionally biased region" description="Basic and acidic residues" evidence="1">
    <location>
        <begin position="500"/>
        <end position="520"/>
    </location>
</feature>
<feature type="region of interest" description="Disordered" evidence="1">
    <location>
        <begin position="1"/>
        <end position="47"/>
    </location>
</feature>
<name>A0A067KEL0_JATCU</name>
<keyword evidence="3" id="KW-1185">Reference proteome</keyword>
<dbReference type="Proteomes" id="UP000027138">
    <property type="component" value="Unassembled WGS sequence"/>
</dbReference>
<feature type="compositionally biased region" description="Basic residues" evidence="1">
    <location>
        <begin position="576"/>
        <end position="590"/>
    </location>
</feature>
<dbReference type="AlphaFoldDB" id="A0A067KEL0"/>
<reference evidence="2 3" key="1">
    <citation type="journal article" date="2014" name="PLoS ONE">
        <title>Global Analysis of Gene Expression Profiles in Physic Nut (Jatropha curcas L.) Seedlings Exposed to Salt Stress.</title>
        <authorList>
            <person name="Zhang L."/>
            <person name="Zhang C."/>
            <person name="Wu P."/>
            <person name="Chen Y."/>
            <person name="Li M."/>
            <person name="Jiang H."/>
            <person name="Wu G."/>
        </authorList>
    </citation>
    <scope>NUCLEOTIDE SEQUENCE [LARGE SCALE GENOMIC DNA]</scope>
    <source>
        <strain evidence="3">cv. GZQX0401</strain>
        <tissue evidence="2">Young leaves</tissue>
    </source>
</reference>